<evidence type="ECO:0000313" key="1">
    <source>
        <dbReference type="EMBL" id="RDX87646.1"/>
    </source>
</evidence>
<keyword evidence="2" id="KW-1185">Reference proteome</keyword>
<dbReference type="Proteomes" id="UP000257109">
    <property type="component" value="Unassembled WGS sequence"/>
</dbReference>
<comment type="caution">
    <text evidence="1">The sequence shown here is derived from an EMBL/GenBank/DDBJ whole genome shotgun (WGS) entry which is preliminary data.</text>
</comment>
<organism evidence="1 2">
    <name type="scientific">Mucuna pruriens</name>
    <name type="common">Velvet bean</name>
    <name type="synonym">Dolichos pruriens</name>
    <dbReference type="NCBI Taxonomy" id="157652"/>
    <lineage>
        <taxon>Eukaryota</taxon>
        <taxon>Viridiplantae</taxon>
        <taxon>Streptophyta</taxon>
        <taxon>Embryophyta</taxon>
        <taxon>Tracheophyta</taxon>
        <taxon>Spermatophyta</taxon>
        <taxon>Magnoliopsida</taxon>
        <taxon>eudicotyledons</taxon>
        <taxon>Gunneridae</taxon>
        <taxon>Pentapetalae</taxon>
        <taxon>rosids</taxon>
        <taxon>fabids</taxon>
        <taxon>Fabales</taxon>
        <taxon>Fabaceae</taxon>
        <taxon>Papilionoideae</taxon>
        <taxon>50 kb inversion clade</taxon>
        <taxon>NPAAA clade</taxon>
        <taxon>indigoferoid/millettioid clade</taxon>
        <taxon>Phaseoleae</taxon>
        <taxon>Mucuna</taxon>
    </lineage>
</organism>
<dbReference type="AlphaFoldDB" id="A0A371GAV9"/>
<dbReference type="PANTHER" id="PTHR33067:SF9">
    <property type="entry name" value="RNA-DIRECTED DNA POLYMERASE"/>
    <property type="match status" value="1"/>
</dbReference>
<feature type="non-terminal residue" evidence="1">
    <location>
        <position position="1"/>
    </location>
</feature>
<evidence type="ECO:0000313" key="2">
    <source>
        <dbReference type="Proteomes" id="UP000257109"/>
    </source>
</evidence>
<sequence>MNDQLLKIFRKVESNILLLDTTKQVHNYAKFLEKLCTLKRKLKGDVKILLAMPKKCKEPVTFIVLCTIGEYTFTYVMLDLGTSINLMLSLVYKLLKLGDLEPNSMIIQLANRSIAYPLCILDDVLAQVNDLIFPTDFYMLDMEDEETISKDQYLYVHVGTLTIEFGGNIVQFNIFEAMKHPTKNHSIFCLNVIKLLVDNYMYLHNEFPNSKFLDSKFPKFEFLNFANFTNFDYTYNGSNEYAICVEISIFIYANVVNVVDVTKVAAVQLPLVKTSTQTYETTTKAVEPTFLDVVKKKVIKLLTVGIVSPIQVVSKKFRMIVVKKYNNELAPTRVQSSWRVFIDDK</sequence>
<dbReference type="PANTHER" id="PTHR33067">
    <property type="entry name" value="RNA-DIRECTED DNA POLYMERASE-RELATED"/>
    <property type="match status" value="1"/>
</dbReference>
<reference evidence="1" key="1">
    <citation type="submission" date="2018-05" db="EMBL/GenBank/DDBJ databases">
        <title>Draft genome of Mucuna pruriens seed.</title>
        <authorList>
            <person name="Nnadi N.E."/>
            <person name="Vos R."/>
            <person name="Hasami M.H."/>
            <person name="Devisetty U.K."/>
            <person name="Aguiy J.C."/>
        </authorList>
    </citation>
    <scope>NUCLEOTIDE SEQUENCE [LARGE SCALE GENOMIC DNA]</scope>
    <source>
        <strain evidence="1">JCA_2017</strain>
    </source>
</reference>
<dbReference type="Gene3D" id="2.40.70.10">
    <property type="entry name" value="Acid Proteases"/>
    <property type="match status" value="1"/>
</dbReference>
<dbReference type="InterPro" id="IPR021109">
    <property type="entry name" value="Peptidase_aspartic_dom_sf"/>
</dbReference>
<protein>
    <submittedName>
        <fullName evidence="1">Uncharacterized protein</fullName>
    </submittedName>
</protein>
<name>A0A371GAV9_MUCPR</name>
<gene>
    <name evidence="1" type="ORF">CR513_30843</name>
</gene>
<dbReference type="OrthoDB" id="1433126at2759"/>
<dbReference type="EMBL" id="QJKJ01006163">
    <property type="protein sequence ID" value="RDX87646.1"/>
    <property type="molecule type" value="Genomic_DNA"/>
</dbReference>
<proteinExistence type="predicted"/>
<accession>A0A371GAV9</accession>